<name>A0ABX1GX00_9FLAO</name>
<accession>A0ABX1GX00</accession>
<evidence type="ECO:0000313" key="2">
    <source>
        <dbReference type="Proteomes" id="UP000718451"/>
    </source>
</evidence>
<sequence>MDLSQIKMVVSDMDGTLLNSNHEVSDRFFELFEKLKARNIQFVAASGRQYHSMLSKLDHIKNDIIFIAENGALIKQKEDELSTTPLDQNLRAEILDSIQQIENVDAMLCGKYVTYFDRNSEQLLNLVKEYYSNYEVVDNFYDVTDEIVKVAAFHPKSAEEYIHPRLEHLEDRLKVKVSGKYWVDLNHIDAHKGNALKMVLDKFGLRPNEVVAFGDYNNDLEMLELVDYSFAMANAHPNVKEVAKYETASHNDFGVERILEKILA</sequence>
<dbReference type="InterPro" id="IPR023214">
    <property type="entry name" value="HAD_sf"/>
</dbReference>
<dbReference type="SUPFAM" id="SSF56784">
    <property type="entry name" value="HAD-like"/>
    <property type="match status" value="1"/>
</dbReference>
<dbReference type="PANTHER" id="PTHR10000">
    <property type="entry name" value="PHOSPHOSERINE PHOSPHATASE"/>
    <property type="match status" value="1"/>
</dbReference>
<dbReference type="CDD" id="cd07518">
    <property type="entry name" value="HAD_YbiV-Like"/>
    <property type="match status" value="1"/>
</dbReference>
<protein>
    <submittedName>
        <fullName evidence="1">HAD family phosphatase</fullName>
    </submittedName>
</protein>
<reference evidence="1 2" key="1">
    <citation type="submission" date="2020-04" db="EMBL/GenBank/DDBJ databases">
        <authorList>
            <person name="Yoon J."/>
        </authorList>
    </citation>
    <scope>NUCLEOTIDE SEQUENCE [LARGE SCALE GENOMIC DNA]</scope>
    <source>
        <strain evidence="1 2">DJ-13</strain>
    </source>
</reference>
<dbReference type="Gene3D" id="3.30.1240.10">
    <property type="match status" value="1"/>
</dbReference>
<dbReference type="EMBL" id="JAAWWL010000003">
    <property type="protein sequence ID" value="NKI33521.1"/>
    <property type="molecule type" value="Genomic_DNA"/>
</dbReference>
<dbReference type="NCBIfam" id="TIGR00099">
    <property type="entry name" value="Cof-subfamily"/>
    <property type="match status" value="1"/>
</dbReference>
<organism evidence="1 2">
    <name type="scientific">Croceivirga thetidis</name>
    <dbReference type="NCBI Taxonomy" id="2721623"/>
    <lineage>
        <taxon>Bacteria</taxon>
        <taxon>Pseudomonadati</taxon>
        <taxon>Bacteroidota</taxon>
        <taxon>Flavobacteriia</taxon>
        <taxon>Flavobacteriales</taxon>
        <taxon>Flavobacteriaceae</taxon>
        <taxon>Croceivirga</taxon>
    </lineage>
</organism>
<dbReference type="Proteomes" id="UP000718451">
    <property type="component" value="Unassembled WGS sequence"/>
</dbReference>
<dbReference type="Gene3D" id="3.40.50.1000">
    <property type="entry name" value="HAD superfamily/HAD-like"/>
    <property type="match status" value="1"/>
</dbReference>
<comment type="caution">
    <text evidence="1">The sequence shown here is derived from an EMBL/GenBank/DDBJ whole genome shotgun (WGS) entry which is preliminary data.</text>
</comment>
<proteinExistence type="predicted"/>
<gene>
    <name evidence="1" type="ORF">HCU67_16350</name>
</gene>
<dbReference type="InterPro" id="IPR036412">
    <property type="entry name" value="HAD-like_sf"/>
</dbReference>
<dbReference type="SFLD" id="SFLDG01144">
    <property type="entry name" value="C2.B.4:_PGP_Like"/>
    <property type="match status" value="1"/>
</dbReference>
<dbReference type="SFLD" id="SFLDG01140">
    <property type="entry name" value="C2.B:_Phosphomannomutase_and_P"/>
    <property type="match status" value="1"/>
</dbReference>
<dbReference type="InterPro" id="IPR000150">
    <property type="entry name" value="Cof"/>
</dbReference>
<evidence type="ECO:0000313" key="1">
    <source>
        <dbReference type="EMBL" id="NKI33521.1"/>
    </source>
</evidence>
<dbReference type="Pfam" id="PF08282">
    <property type="entry name" value="Hydrolase_3"/>
    <property type="match status" value="1"/>
</dbReference>
<dbReference type="NCBIfam" id="TIGR01484">
    <property type="entry name" value="HAD-SF-IIB"/>
    <property type="match status" value="1"/>
</dbReference>
<dbReference type="PANTHER" id="PTHR10000:SF53">
    <property type="entry name" value="5-AMINO-6-(5-PHOSPHO-D-RIBITYLAMINO)URACIL PHOSPHATASE YBJI-RELATED"/>
    <property type="match status" value="1"/>
</dbReference>
<dbReference type="RefSeq" id="WP_168553735.1">
    <property type="nucleotide sequence ID" value="NZ_JAAWWL010000003.1"/>
</dbReference>
<dbReference type="InterPro" id="IPR006379">
    <property type="entry name" value="HAD-SF_hydro_IIB"/>
</dbReference>
<keyword evidence="2" id="KW-1185">Reference proteome</keyword>
<dbReference type="SFLD" id="SFLDS00003">
    <property type="entry name" value="Haloacid_Dehalogenase"/>
    <property type="match status" value="1"/>
</dbReference>